<dbReference type="InterPro" id="IPR023298">
    <property type="entry name" value="ATPase_P-typ_TM_dom_sf"/>
</dbReference>
<dbReference type="GO" id="GO:0005388">
    <property type="term" value="F:P-type calcium transporter activity"/>
    <property type="evidence" value="ECO:0007669"/>
    <property type="project" value="UniProtKB-EC"/>
</dbReference>
<dbReference type="FunFam" id="1.20.1110.10:FF:000039">
    <property type="entry name" value="Calcium-transporting ATPase"/>
    <property type="match status" value="1"/>
</dbReference>
<dbReference type="Pfam" id="PF00689">
    <property type="entry name" value="Cation_ATPase_C"/>
    <property type="match status" value="1"/>
</dbReference>
<keyword evidence="7" id="KW-0547">Nucleotide-binding</keyword>
<feature type="domain" description="Cation-transporting P-type ATPase N-terminal" evidence="18">
    <location>
        <begin position="51"/>
        <end position="128"/>
    </location>
</feature>
<feature type="transmembrane region" description="Helical" evidence="17">
    <location>
        <begin position="963"/>
        <end position="984"/>
    </location>
</feature>
<keyword evidence="13" id="KW-0406">Ion transport</keyword>
<dbReference type="InterPro" id="IPR059000">
    <property type="entry name" value="ATPase_P-type_domA"/>
</dbReference>
<evidence type="ECO:0000256" key="15">
    <source>
        <dbReference type="ARBA" id="ARBA00048694"/>
    </source>
</evidence>
<dbReference type="InterPro" id="IPR008250">
    <property type="entry name" value="ATPase_P-typ_transduc_dom_A_sf"/>
</dbReference>
<dbReference type="GO" id="GO:0005524">
    <property type="term" value="F:ATP binding"/>
    <property type="evidence" value="ECO:0007669"/>
    <property type="project" value="UniProtKB-KW"/>
</dbReference>
<evidence type="ECO:0000256" key="2">
    <source>
        <dbReference type="ARBA" id="ARBA00012790"/>
    </source>
</evidence>
<sequence>MAAQTKRIDEPLLESGNFEITQEQLCDMFHPDNVKNCHPKGNKVSISVYELWNNYGGPKGLASRLKTDLKKGIPGTQSDVNARIECFGANSKRLPKIRTLWELILENFEDRILQILLIAAFVALIIGIWKEGIEHGWVEGLSIFIAVTIIVSVTAGNNYVKEKQFQKLVSKASDEMIAVYRGEDGSTHTIRNQELVVGDLIKIESGMRIPADCILVTGTDIACDESAMTGEPDQMEKTPLTDSTYEHNPNLFMLAKTLVESGQGVALVCAVGTHTRSGMAEEKLNIEEEETPLQGKLETIANEIGKIGVYVAILTFIVMTIKLIINTAVTDGKSIMTVETLKKLIEFLIIAITVIVVAVPEGLPLAVTISLAFSVMKMKEENNLVRKLEASETMGGANEICTDKTGALTKNQMTVREIYFNDQIYSGRPSHFNSLTNSDILSEGVLFNCSARIEKNEQGHLETKGNCTEQGLIKYLMEVGVDAFHMIRQKDDRVLQVIPFNSARKRACTAVRHPTIDNLVRVYVKGAPEIVIDLCESYFDKDGNKKDLGKSQKDNILNNIVTDTFAKKAFRTLLIAYVDLSENEYESLMRENNNFQAERDREVLESGLTVIGIYAMQDPLREEIVESVKRCHSAGINIRMVTGDNLDTAKAIAIEAGIITQQEAEQEYVCMEGKQFRESCGGLVKLSDPSEDGRLKEEIGNKGMFRLVKDKLKVLARSTPEDKYMLVTGLKEHQAVVAVTGDGTNDAPALKKADVGFAMGITGTEVAKEASDIILLDDNFASILTAVKWGRNIYENVRKFLQFQLTVNVVAMFIVFLGGVAKDDPPLTSVQMLWVNLIMDTCAALALATEPPSNDLLDRKPYSRNDTIVTPVMWRNIVGQAIFQATVLIVFLFSGKDIFGYTYKEDAPFYYTFDKVQYQNDEKIEHYTLIFHTFVFMQVFNEINSRKLGAHEYNVFQGFFNNLLFILIIIFTIIVQCVLVQYGGKSVRTVPLTYQQHLMCIGIGFFSLFQGVIIKAILPVRWFTSIQMKEEPMSEEQSQLAYTTTFRKSFRSSQRKSTHKTDIQ</sequence>
<dbReference type="InterPro" id="IPR006068">
    <property type="entry name" value="ATPase_P-typ_cation-transptr_C"/>
</dbReference>
<dbReference type="GO" id="GO:0005886">
    <property type="term" value="C:plasma membrane"/>
    <property type="evidence" value="ECO:0007669"/>
    <property type="project" value="TreeGrafter"/>
</dbReference>
<evidence type="ECO:0000256" key="11">
    <source>
        <dbReference type="ARBA" id="ARBA00022967"/>
    </source>
</evidence>
<evidence type="ECO:0000256" key="10">
    <source>
        <dbReference type="ARBA" id="ARBA00022842"/>
    </source>
</evidence>
<dbReference type="Gene3D" id="3.40.50.1000">
    <property type="entry name" value="HAD superfamily/HAD-like"/>
    <property type="match status" value="1"/>
</dbReference>
<evidence type="ECO:0000256" key="12">
    <source>
        <dbReference type="ARBA" id="ARBA00022989"/>
    </source>
</evidence>
<evidence type="ECO:0000256" key="3">
    <source>
        <dbReference type="ARBA" id="ARBA00022448"/>
    </source>
</evidence>
<dbReference type="Pfam" id="PF13246">
    <property type="entry name" value="Cation_ATPase"/>
    <property type="match status" value="1"/>
</dbReference>
<keyword evidence="14 17" id="KW-0472">Membrane</keyword>
<feature type="coiled-coil region" evidence="16">
    <location>
        <begin position="578"/>
        <end position="605"/>
    </location>
</feature>
<dbReference type="PRINTS" id="PR00121">
    <property type="entry name" value="NAKATPASE"/>
</dbReference>
<accession>Q6RXX1</accession>
<keyword evidence="8" id="KW-0106">Calcium</keyword>
<dbReference type="InterPro" id="IPR004014">
    <property type="entry name" value="ATPase_P-typ_cation-transptr_N"/>
</dbReference>
<organism evidence="19">
    <name type="scientific">Oxytricha trifallax</name>
    <name type="common">Sterkiella histriomuscorum</name>
    <dbReference type="NCBI Taxonomy" id="94289"/>
    <lineage>
        <taxon>Eukaryota</taxon>
        <taxon>Sar</taxon>
        <taxon>Alveolata</taxon>
        <taxon>Ciliophora</taxon>
        <taxon>Intramacronucleata</taxon>
        <taxon>Spirotrichea</taxon>
        <taxon>Stichotrichia</taxon>
        <taxon>Sporadotrichida</taxon>
        <taxon>Oxytrichidae</taxon>
        <taxon>Stylonychinae</taxon>
        <taxon>Sterkiella</taxon>
    </lineage>
</organism>
<reference evidence="19" key="1">
    <citation type="journal article" date="2005" name="Eukaryot. Cell">
        <title>Proposed function of the accumulation of plasma membrane-type Ca2+-ATPase mRNA in resting cysts of the ciliate Sterkiella histriomuscorum.</title>
        <authorList>
            <person name="Lescasse R."/>
            <person name="Grisvard J."/>
            <person name="Fryd G."/>
            <person name="Fleury-Aubusson A."/>
            <person name="Baroin-Tourancheau A."/>
        </authorList>
    </citation>
    <scope>NUCLEOTIDE SEQUENCE</scope>
</reference>
<feature type="transmembrane region" description="Helical" evidence="17">
    <location>
        <begin position="345"/>
        <end position="373"/>
    </location>
</feature>
<dbReference type="EC" id="7.2.2.10" evidence="2"/>
<keyword evidence="11" id="KW-1278">Translocase</keyword>
<evidence type="ECO:0000313" key="19">
    <source>
        <dbReference type="EMBL" id="AAR85356.1"/>
    </source>
</evidence>
<keyword evidence="9" id="KW-0067">ATP-binding</keyword>
<dbReference type="SMART" id="SM00831">
    <property type="entry name" value="Cation_ATPase_N"/>
    <property type="match status" value="1"/>
</dbReference>
<feature type="transmembrane region" description="Helical" evidence="17">
    <location>
        <begin position="112"/>
        <end position="129"/>
    </location>
</feature>
<dbReference type="Pfam" id="PF00122">
    <property type="entry name" value="E1-E2_ATPase"/>
    <property type="match status" value="1"/>
</dbReference>
<dbReference type="PRINTS" id="PR00119">
    <property type="entry name" value="CATATPASE"/>
</dbReference>
<keyword evidence="16" id="KW-0175">Coiled coil</keyword>
<evidence type="ECO:0000259" key="18">
    <source>
        <dbReference type="SMART" id="SM00831"/>
    </source>
</evidence>
<dbReference type="GO" id="GO:0046872">
    <property type="term" value="F:metal ion binding"/>
    <property type="evidence" value="ECO:0007669"/>
    <property type="project" value="UniProtKB-KW"/>
</dbReference>
<dbReference type="Gene3D" id="2.70.150.10">
    <property type="entry name" value="Calcium-transporting ATPase, cytoplasmic transduction domain A"/>
    <property type="match status" value="1"/>
</dbReference>
<feature type="transmembrane region" description="Helical" evidence="17">
    <location>
        <begin position="872"/>
        <end position="893"/>
    </location>
</feature>
<proteinExistence type="predicted"/>
<dbReference type="Gene3D" id="1.20.1110.10">
    <property type="entry name" value="Calcium-transporting ATPase, transmembrane domain"/>
    <property type="match status" value="1"/>
</dbReference>
<keyword evidence="6" id="KW-0479">Metal-binding</keyword>
<feature type="transmembrane region" description="Helical" evidence="17">
    <location>
        <begin position="996"/>
        <end position="1018"/>
    </location>
</feature>
<dbReference type="SUPFAM" id="SSF81665">
    <property type="entry name" value="Calcium ATPase, transmembrane domain M"/>
    <property type="match status" value="1"/>
</dbReference>
<evidence type="ECO:0000256" key="8">
    <source>
        <dbReference type="ARBA" id="ARBA00022837"/>
    </source>
</evidence>
<dbReference type="PANTHER" id="PTHR24093:SF369">
    <property type="entry name" value="CALCIUM-TRANSPORTING ATPASE"/>
    <property type="match status" value="1"/>
</dbReference>
<comment type="catalytic activity">
    <reaction evidence="15">
        <text>Ca(2+)(in) + ATP + H2O = Ca(2+)(out) + ADP + phosphate + H(+)</text>
        <dbReference type="Rhea" id="RHEA:18105"/>
        <dbReference type="ChEBI" id="CHEBI:15377"/>
        <dbReference type="ChEBI" id="CHEBI:15378"/>
        <dbReference type="ChEBI" id="CHEBI:29108"/>
        <dbReference type="ChEBI" id="CHEBI:30616"/>
        <dbReference type="ChEBI" id="CHEBI:43474"/>
        <dbReference type="ChEBI" id="CHEBI:456216"/>
        <dbReference type="EC" id="7.2.2.10"/>
    </reaction>
</comment>
<dbReference type="GO" id="GO:0012505">
    <property type="term" value="C:endomembrane system"/>
    <property type="evidence" value="ECO:0007669"/>
    <property type="project" value="UniProtKB-SubCell"/>
</dbReference>
<gene>
    <name evidence="19" type="primary">PMCA</name>
</gene>
<dbReference type="InterPro" id="IPR023299">
    <property type="entry name" value="ATPase_P-typ_cyto_dom_N"/>
</dbReference>
<dbReference type="CDD" id="cd02081">
    <property type="entry name" value="P-type_ATPase_Ca_PMCA-like"/>
    <property type="match status" value="1"/>
</dbReference>
<comment type="subcellular location">
    <subcellularLocation>
        <location evidence="1">Endomembrane system</location>
        <topology evidence="1">Multi-pass membrane protein</topology>
    </subcellularLocation>
</comment>
<dbReference type="SUPFAM" id="SSF56784">
    <property type="entry name" value="HAD-like"/>
    <property type="match status" value="1"/>
</dbReference>
<name>Q6RXX1_OXYTR</name>
<keyword evidence="10" id="KW-0460">Magnesium</keyword>
<keyword evidence="5 17" id="KW-0812">Transmembrane</keyword>
<evidence type="ECO:0000256" key="4">
    <source>
        <dbReference type="ARBA" id="ARBA00022568"/>
    </source>
</evidence>
<dbReference type="Pfam" id="PF00690">
    <property type="entry name" value="Cation_ATPase_N"/>
    <property type="match status" value="1"/>
</dbReference>
<dbReference type="InterPro" id="IPR001757">
    <property type="entry name" value="P_typ_ATPase"/>
</dbReference>
<evidence type="ECO:0000256" key="14">
    <source>
        <dbReference type="ARBA" id="ARBA00023136"/>
    </source>
</evidence>
<keyword evidence="12 17" id="KW-1133">Transmembrane helix</keyword>
<evidence type="ECO:0000256" key="16">
    <source>
        <dbReference type="SAM" id="Coils"/>
    </source>
</evidence>
<dbReference type="TCDB" id="3.A.3.2.39">
    <property type="family name" value="the p-type atpase (p-atpase) superfamily"/>
</dbReference>
<evidence type="ECO:0000256" key="1">
    <source>
        <dbReference type="ARBA" id="ARBA00004127"/>
    </source>
</evidence>
<dbReference type="EMBL" id="AY486142">
    <property type="protein sequence ID" value="AAR85356.1"/>
    <property type="molecule type" value="Genomic_DNA"/>
</dbReference>
<dbReference type="SUPFAM" id="SSF81653">
    <property type="entry name" value="Calcium ATPase, transduction domain A"/>
    <property type="match status" value="1"/>
</dbReference>
<dbReference type="NCBIfam" id="TIGR01494">
    <property type="entry name" value="ATPase_P-type"/>
    <property type="match status" value="2"/>
</dbReference>
<dbReference type="GO" id="GO:0016887">
    <property type="term" value="F:ATP hydrolysis activity"/>
    <property type="evidence" value="ECO:0007669"/>
    <property type="project" value="InterPro"/>
</dbReference>
<dbReference type="InterPro" id="IPR023214">
    <property type="entry name" value="HAD_sf"/>
</dbReference>
<evidence type="ECO:0000256" key="7">
    <source>
        <dbReference type="ARBA" id="ARBA00022741"/>
    </source>
</evidence>
<dbReference type="PANTHER" id="PTHR24093">
    <property type="entry name" value="CATION TRANSPORTING ATPASE"/>
    <property type="match status" value="1"/>
</dbReference>
<feature type="transmembrane region" description="Helical" evidence="17">
    <location>
        <begin position="141"/>
        <end position="160"/>
    </location>
</feature>
<protein>
    <recommendedName>
        <fullName evidence="2">P-type Ca(2+) transporter</fullName>
        <ecNumber evidence="2">7.2.2.10</ecNumber>
    </recommendedName>
</protein>
<dbReference type="Gene3D" id="3.40.1110.10">
    <property type="entry name" value="Calcium-transporting ATPase, cytoplasmic domain N"/>
    <property type="match status" value="1"/>
</dbReference>
<dbReference type="AlphaFoldDB" id="Q6RXX1"/>
<evidence type="ECO:0000256" key="17">
    <source>
        <dbReference type="SAM" id="Phobius"/>
    </source>
</evidence>
<feature type="transmembrane region" description="Helical" evidence="17">
    <location>
        <begin position="307"/>
        <end position="325"/>
    </location>
</feature>
<dbReference type="InterPro" id="IPR036412">
    <property type="entry name" value="HAD-like_sf"/>
</dbReference>
<evidence type="ECO:0000256" key="13">
    <source>
        <dbReference type="ARBA" id="ARBA00023065"/>
    </source>
</evidence>
<keyword evidence="4" id="KW-0109">Calcium transport</keyword>
<evidence type="ECO:0000256" key="9">
    <source>
        <dbReference type="ARBA" id="ARBA00022840"/>
    </source>
</evidence>
<keyword evidence="3" id="KW-0813">Transport</keyword>
<feature type="transmembrane region" description="Helical" evidence="17">
    <location>
        <begin position="800"/>
        <end position="821"/>
    </location>
</feature>
<evidence type="ECO:0000256" key="6">
    <source>
        <dbReference type="ARBA" id="ARBA00022723"/>
    </source>
</evidence>
<dbReference type="SUPFAM" id="SSF81660">
    <property type="entry name" value="Metal cation-transporting ATPase, ATP-binding domain N"/>
    <property type="match status" value="1"/>
</dbReference>
<evidence type="ECO:0000256" key="5">
    <source>
        <dbReference type="ARBA" id="ARBA00022692"/>
    </source>
</evidence>